<feature type="transmembrane region" description="Helical" evidence="6">
    <location>
        <begin position="403"/>
        <end position="421"/>
    </location>
</feature>
<name>A0A3B1E7F4_9ZZZZ</name>
<feature type="transmembrane region" description="Helical" evidence="6">
    <location>
        <begin position="370"/>
        <end position="391"/>
    </location>
</feature>
<evidence type="ECO:0000256" key="5">
    <source>
        <dbReference type="ARBA" id="ARBA00023136"/>
    </source>
</evidence>
<dbReference type="EMBL" id="UOYO01000035">
    <property type="protein sequence ID" value="VAY87797.1"/>
    <property type="molecule type" value="Genomic_DNA"/>
</dbReference>
<dbReference type="Pfam" id="PF06965">
    <property type="entry name" value="Na_H_antiport_1"/>
    <property type="match status" value="1"/>
</dbReference>
<feature type="transmembrane region" description="Helical" evidence="6">
    <location>
        <begin position="126"/>
        <end position="144"/>
    </location>
</feature>
<dbReference type="InterPro" id="IPR023171">
    <property type="entry name" value="Na/H_antiporter_dom_sf"/>
</dbReference>
<evidence type="ECO:0000256" key="6">
    <source>
        <dbReference type="SAM" id="Phobius"/>
    </source>
</evidence>
<feature type="transmembrane region" description="Helical" evidence="6">
    <location>
        <begin position="328"/>
        <end position="350"/>
    </location>
</feature>
<proteinExistence type="inferred from homology"/>
<dbReference type="AlphaFoldDB" id="A0A3B1E7F4"/>
<feature type="transmembrane region" description="Helical" evidence="6">
    <location>
        <begin position="151"/>
        <end position="175"/>
    </location>
</feature>
<dbReference type="HAMAP" id="MF_01844">
    <property type="entry name" value="NhaA"/>
    <property type="match status" value="1"/>
</dbReference>
<reference evidence="7" key="1">
    <citation type="submission" date="2018-10" db="EMBL/GenBank/DDBJ databases">
        <authorList>
            <person name="Aoki K."/>
        </authorList>
    </citation>
    <scope>NUCLEOTIDE SEQUENCE</scope>
</reference>
<feature type="transmembrane region" description="Helical" evidence="6">
    <location>
        <begin position="101"/>
        <end position="120"/>
    </location>
</feature>
<keyword evidence="5 6" id="KW-0472">Membrane</keyword>
<gene>
    <name evidence="7" type="ORF">MNB_ARC-1_101</name>
</gene>
<feature type="transmembrane region" description="Helical" evidence="6">
    <location>
        <begin position="20"/>
        <end position="42"/>
    </location>
</feature>
<evidence type="ECO:0000256" key="1">
    <source>
        <dbReference type="ARBA" id="ARBA00004429"/>
    </source>
</evidence>
<dbReference type="NCBIfam" id="TIGR00773">
    <property type="entry name" value="NhaA"/>
    <property type="match status" value="1"/>
</dbReference>
<accession>A0A3B1E7F4</accession>
<dbReference type="GO" id="GO:0015385">
    <property type="term" value="F:sodium:proton antiporter activity"/>
    <property type="evidence" value="ECO:0007669"/>
    <property type="project" value="TreeGrafter"/>
</dbReference>
<evidence type="ECO:0000256" key="2">
    <source>
        <dbReference type="ARBA" id="ARBA00022475"/>
    </source>
</evidence>
<dbReference type="PANTHER" id="PTHR30341">
    <property type="entry name" value="SODIUM ION/PROTON ANTIPORTER NHAA-RELATED"/>
    <property type="match status" value="1"/>
</dbReference>
<dbReference type="PANTHER" id="PTHR30341:SF0">
    <property type="entry name" value="NA(+)_H(+) ANTIPORTER NHAA"/>
    <property type="match status" value="1"/>
</dbReference>
<keyword evidence="4 6" id="KW-1133">Transmembrane helix</keyword>
<keyword evidence="3 6" id="KW-0812">Transmembrane</keyword>
<organism evidence="7">
    <name type="scientific">hydrothermal vent metagenome</name>
    <dbReference type="NCBI Taxonomy" id="652676"/>
    <lineage>
        <taxon>unclassified sequences</taxon>
        <taxon>metagenomes</taxon>
        <taxon>ecological metagenomes</taxon>
    </lineage>
</organism>
<protein>
    <submittedName>
        <fullName evidence="7">Na+/H+ antiporter NhaA type</fullName>
    </submittedName>
</protein>
<dbReference type="Gene3D" id="1.20.1530.10">
    <property type="entry name" value="Na+/H+ antiporter like domain"/>
    <property type="match status" value="1"/>
</dbReference>
<sequence length="432" mass="47480">MNQHLKAIERFIKDESFSGILLFIATIAAVMVANSTLSNDYFALWNMDLGITLGSSTISMNLIHWINDGLMALFFLMVGLEIKRELLIGELSSIKKAGFPIVAAIGGMIVPAIVYIIFNLDTPKGFGVPMATDIAFALGVLMLLGKRVNPALKLFLVALAVVDDLGAVIVVATVYTSQINVQYFLYAGFVYAFIWILNYKKVTMLLPYLLLGIALWIFIHAIGIHATIAGVLLAFAIPITSKINENNFIQTTKEYINEFEQRIDSIPILNHHQIDTLEDIAYNYNRVQNPLVKLEHQLHGLSAFIIMPLFAFSNAGVVLNFSAISANLMIVIGVVLGLILGKPIGIIGFTYLAHKLKIVKKPDNLGWDEIVAVGFLGGIGFTMSIFITQLAFTEQNMVDAVKLGIFFASFVAGIIGVLLILKSYNKRDSTQT</sequence>
<comment type="subcellular location">
    <subcellularLocation>
        <location evidence="1">Cell inner membrane</location>
        <topology evidence="1">Multi-pass membrane protein</topology>
    </subcellularLocation>
</comment>
<evidence type="ECO:0000256" key="4">
    <source>
        <dbReference type="ARBA" id="ARBA00022989"/>
    </source>
</evidence>
<evidence type="ECO:0000313" key="7">
    <source>
        <dbReference type="EMBL" id="VAY87797.1"/>
    </source>
</evidence>
<dbReference type="GO" id="GO:0006885">
    <property type="term" value="P:regulation of pH"/>
    <property type="evidence" value="ECO:0007669"/>
    <property type="project" value="InterPro"/>
</dbReference>
<keyword evidence="2" id="KW-1003">Cell membrane</keyword>
<feature type="transmembrane region" description="Helical" evidence="6">
    <location>
        <begin position="301"/>
        <end position="321"/>
    </location>
</feature>
<feature type="transmembrane region" description="Helical" evidence="6">
    <location>
        <begin position="209"/>
        <end position="237"/>
    </location>
</feature>
<feature type="transmembrane region" description="Helical" evidence="6">
    <location>
        <begin position="62"/>
        <end position="80"/>
    </location>
</feature>
<evidence type="ECO:0000256" key="3">
    <source>
        <dbReference type="ARBA" id="ARBA00022692"/>
    </source>
</evidence>
<feature type="transmembrane region" description="Helical" evidence="6">
    <location>
        <begin position="181"/>
        <end position="197"/>
    </location>
</feature>
<dbReference type="GO" id="GO:0005886">
    <property type="term" value="C:plasma membrane"/>
    <property type="evidence" value="ECO:0007669"/>
    <property type="project" value="UniProtKB-SubCell"/>
</dbReference>
<dbReference type="InterPro" id="IPR004670">
    <property type="entry name" value="NhaA"/>
</dbReference>